<organism evidence="2 3">
    <name type="scientific">Chitinophaga sancti</name>
    <dbReference type="NCBI Taxonomy" id="1004"/>
    <lineage>
        <taxon>Bacteria</taxon>
        <taxon>Pseudomonadati</taxon>
        <taxon>Bacteroidota</taxon>
        <taxon>Chitinophagia</taxon>
        <taxon>Chitinophagales</taxon>
        <taxon>Chitinophagaceae</taxon>
        <taxon>Chitinophaga</taxon>
    </lineage>
</organism>
<dbReference type="SUPFAM" id="SSF53098">
    <property type="entry name" value="Ribonuclease H-like"/>
    <property type="match status" value="1"/>
</dbReference>
<name>A0ABZ0XNV6_9BACT</name>
<proteinExistence type="predicted"/>
<dbReference type="RefSeq" id="WP_072363308.1">
    <property type="nucleotide sequence ID" value="NZ_CP139972.1"/>
</dbReference>
<evidence type="ECO:0000313" key="3">
    <source>
        <dbReference type="Proteomes" id="UP001326715"/>
    </source>
</evidence>
<evidence type="ECO:0000313" key="2">
    <source>
        <dbReference type="EMBL" id="WQG92110.1"/>
    </source>
</evidence>
<dbReference type="Pfam" id="PF01609">
    <property type="entry name" value="DDE_Tnp_1"/>
    <property type="match status" value="1"/>
</dbReference>
<dbReference type="InterPro" id="IPR002559">
    <property type="entry name" value="Transposase_11"/>
</dbReference>
<evidence type="ECO:0000259" key="1">
    <source>
        <dbReference type="Pfam" id="PF01609"/>
    </source>
</evidence>
<keyword evidence="3" id="KW-1185">Reference proteome</keyword>
<feature type="domain" description="Transposase IS4-like" evidence="1">
    <location>
        <begin position="57"/>
        <end position="274"/>
    </location>
</feature>
<reference evidence="2 3" key="1">
    <citation type="submission" date="2023-11" db="EMBL/GenBank/DDBJ databases">
        <title>MicrobeMod: A computational toolkit for identifying prokaryotic methylation and restriction-modification with nanopore sequencing.</title>
        <authorList>
            <person name="Crits-Christoph A."/>
            <person name="Kang S.C."/>
            <person name="Lee H."/>
            <person name="Ostrov N."/>
        </authorList>
    </citation>
    <scope>NUCLEOTIDE SEQUENCE [LARGE SCALE GENOMIC DNA]</scope>
    <source>
        <strain evidence="2 3">ATCC 23090</strain>
    </source>
</reference>
<dbReference type="InterPro" id="IPR012337">
    <property type="entry name" value="RNaseH-like_sf"/>
</dbReference>
<accession>A0ABZ0XNV6</accession>
<dbReference type="Proteomes" id="UP001326715">
    <property type="component" value="Chromosome"/>
</dbReference>
<sequence length="342" mass="39019">MEKEFDFGCFNSSLIKDNCGKHLIAAYDPTYLPKSGKHTPGLGKFWSGKDQKAVKGLEIGCLAIIDVDARTAFPLKVVQTPDKTTLDEKGMSRVDHYVDVIKSEVLALKSMVDYLAVDSYFMKQEFILPILKEGLHIVTKMRSDANLIYVYNGPRSTGPGRPRIHGDKVSCGSIDKRKIREFAVDNDAVYYSSVVWSAILKCKVRIVYIEEKVTGKYEILLCTDIELKPELILNYYQLRFQIEFLIRDAKQHGGLEECQAGSEKKLHFHFNMAFATVGLAKVLFWMKLPDQQRGAFSMRNIKMAWYNRFLTDRIFSNLPLDLNCNKIKKLYQKCLDIGNLAA</sequence>
<gene>
    <name evidence="2" type="ORF">SR876_11395</name>
</gene>
<protein>
    <submittedName>
        <fullName evidence="2">Transposase</fullName>
    </submittedName>
</protein>
<dbReference type="EMBL" id="CP140154">
    <property type="protein sequence ID" value="WQG92110.1"/>
    <property type="molecule type" value="Genomic_DNA"/>
</dbReference>